<evidence type="ECO:0000313" key="2">
    <source>
        <dbReference type="Proteomes" id="UP000185511"/>
    </source>
</evidence>
<protein>
    <submittedName>
        <fullName evidence="1">Uncharacterized protein</fullName>
    </submittedName>
</protein>
<name>A0AAC9LGF8_9PSEU</name>
<keyword evidence="2" id="KW-1185">Reference proteome</keyword>
<reference evidence="2" key="1">
    <citation type="submission" date="2016-06" db="EMBL/GenBank/DDBJ databases">
        <title>Complete genome sequence of Actinoalloteichus fjordicus DSM 46855 (=ADI127-17), type strain of the new species Actinoalloteichus fjordicus.</title>
        <authorList>
            <person name="Ruckert C."/>
            <person name="Nouioui I."/>
            <person name="Willmese J."/>
            <person name="van Wezel G."/>
            <person name="Klenk H.-P."/>
            <person name="Kalinowski J."/>
            <person name="Zotchev S.B."/>
        </authorList>
    </citation>
    <scope>NUCLEOTIDE SEQUENCE [LARGE SCALE GENOMIC DNA]</scope>
    <source>
        <strain evidence="2">ADI127-7</strain>
    </source>
</reference>
<dbReference type="Proteomes" id="UP000185511">
    <property type="component" value="Chromosome"/>
</dbReference>
<dbReference type="KEGG" id="acad:UA74_27375"/>
<evidence type="ECO:0000313" key="1">
    <source>
        <dbReference type="EMBL" id="APU17478.1"/>
    </source>
</evidence>
<dbReference type="RefSeq" id="WP_075744306.1">
    <property type="nucleotide sequence ID" value="NZ_CP016076.1"/>
</dbReference>
<proteinExistence type="predicted"/>
<dbReference type="EMBL" id="CP016076">
    <property type="protein sequence ID" value="APU17478.1"/>
    <property type="molecule type" value="Genomic_DNA"/>
</dbReference>
<gene>
    <name evidence="1" type="ORF">UA74_27375</name>
</gene>
<dbReference type="AlphaFoldDB" id="A0AAC9LGF8"/>
<sequence length="113" mass="12359">MADGIRLELVADWAGGPFFVTSAGERSGDHYVDEIASVVPLSSDLLDDVKAWDDHYQGLLDQQDPAGSGFASAEDRDRFLTWGRELARRVRAECPAEVTVTYAGDGSLDELIR</sequence>
<organism evidence="1 2">
    <name type="scientific">Actinoalloteichus fjordicus</name>
    <dbReference type="NCBI Taxonomy" id="1612552"/>
    <lineage>
        <taxon>Bacteria</taxon>
        <taxon>Bacillati</taxon>
        <taxon>Actinomycetota</taxon>
        <taxon>Actinomycetes</taxon>
        <taxon>Pseudonocardiales</taxon>
        <taxon>Pseudonocardiaceae</taxon>
        <taxon>Actinoalloteichus</taxon>
    </lineage>
</organism>
<accession>A0AAC9LGF8</accession>